<evidence type="ECO:0000256" key="8">
    <source>
        <dbReference type="SAM" id="MobiDB-lite"/>
    </source>
</evidence>
<dbReference type="EMBL" id="OV651822">
    <property type="protein sequence ID" value="CAH1100103.1"/>
    <property type="molecule type" value="Genomic_DNA"/>
</dbReference>
<dbReference type="PANTHER" id="PTHR21519">
    <property type="entry name" value="PDZ DOMAIN-CONTAINING PROTEIN 8"/>
    <property type="match status" value="1"/>
</dbReference>
<dbReference type="AlphaFoldDB" id="A0A9P0CG79"/>
<dbReference type="PROSITE" id="PS50081">
    <property type="entry name" value="ZF_DAG_PE_2"/>
    <property type="match status" value="1"/>
</dbReference>
<keyword evidence="3" id="KW-0479">Metal-binding</keyword>
<evidence type="ECO:0000256" key="2">
    <source>
        <dbReference type="ARBA" id="ARBA00022448"/>
    </source>
</evidence>
<dbReference type="Pfam" id="PF17820">
    <property type="entry name" value="PDZ_6"/>
    <property type="match status" value="1"/>
</dbReference>
<evidence type="ECO:0000259" key="13">
    <source>
        <dbReference type="PROSITE" id="PS51847"/>
    </source>
</evidence>
<dbReference type="SUPFAM" id="SSF50156">
    <property type="entry name" value="PDZ domain-like"/>
    <property type="match status" value="1"/>
</dbReference>
<dbReference type="GO" id="GO:0006869">
    <property type="term" value="P:lipid transport"/>
    <property type="evidence" value="ECO:0007669"/>
    <property type="project" value="UniProtKB-KW"/>
</dbReference>
<dbReference type="InterPro" id="IPR031468">
    <property type="entry name" value="SMP_LBD"/>
</dbReference>
<dbReference type="CDD" id="cd21674">
    <property type="entry name" value="SMP_PDZD8"/>
    <property type="match status" value="1"/>
</dbReference>
<protein>
    <recommendedName>
        <fullName evidence="16">PDZ domain-containing protein 8</fullName>
    </recommendedName>
</protein>
<feature type="compositionally biased region" description="Polar residues" evidence="8">
    <location>
        <begin position="487"/>
        <end position="528"/>
    </location>
</feature>
<reference evidence="14" key="1">
    <citation type="submission" date="2022-01" db="EMBL/GenBank/DDBJ databases">
        <authorList>
            <person name="King R."/>
        </authorList>
    </citation>
    <scope>NUCLEOTIDE SEQUENCE</scope>
</reference>
<dbReference type="InterPro" id="IPR046349">
    <property type="entry name" value="C1-like_sf"/>
</dbReference>
<evidence type="ECO:0000259" key="10">
    <source>
        <dbReference type="PROSITE" id="PS50004"/>
    </source>
</evidence>
<dbReference type="SUPFAM" id="SSF57889">
    <property type="entry name" value="Cysteine-rich domain"/>
    <property type="match status" value="1"/>
</dbReference>
<evidence type="ECO:0008006" key="16">
    <source>
        <dbReference type="Google" id="ProtNLM"/>
    </source>
</evidence>
<dbReference type="OrthoDB" id="10004596at2759"/>
<feature type="domain" description="PDZ" evidence="12">
    <location>
        <begin position="328"/>
        <end position="381"/>
    </location>
</feature>
<dbReference type="GO" id="GO:0005739">
    <property type="term" value="C:mitochondrion"/>
    <property type="evidence" value="ECO:0007669"/>
    <property type="project" value="GOC"/>
</dbReference>
<comment type="subcellular location">
    <subcellularLocation>
        <location evidence="1">Membrane</location>
    </subcellularLocation>
</comment>
<feature type="region of interest" description="Disordered" evidence="8">
    <location>
        <begin position="484"/>
        <end position="546"/>
    </location>
</feature>
<dbReference type="GO" id="GO:0044233">
    <property type="term" value="C:mitochondria-associated endoplasmic reticulum membrane contact site"/>
    <property type="evidence" value="ECO:0007669"/>
    <property type="project" value="InterPro"/>
</dbReference>
<dbReference type="GO" id="GO:0016020">
    <property type="term" value="C:membrane"/>
    <property type="evidence" value="ECO:0007669"/>
    <property type="project" value="UniProtKB-SubCell"/>
</dbReference>
<dbReference type="Proteomes" id="UP001153636">
    <property type="component" value="Chromosome 10"/>
</dbReference>
<dbReference type="InterPro" id="IPR039275">
    <property type="entry name" value="PDZD8"/>
</dbReference>
<evidence type="ECO:0000256" key="9">
    <source>
        <dbReference type="SAM" id="Phobius"/>
    </source>
</evidence>
<evidence type="ECO:0000256" key="3">
    <source>
        <dbReference type="ARBA" id="ARBA00022723"/>
    </source>
</evidence>
<dbReference type="PANTHER" id="PTHR21519:SF1">
    <property type="entry name" value="PDZ DOMAIN-CONTAINING PROTEIN 8"/>
    <property type="match status" value="1"/>
</dbReference>
<dbReference type="GO" id="GO:0008289">
    <property type="term" value="F:lipid binding"/>
    <property type="evidence" value="ECO:0007669"/>
    <property type="project" value="UniProtKB-KW"/>
</dbReference>
<evidence type="ECO:0000256" key="4">
    <source>
        <dbReference type="ARBA" id="ARBA00022833"/>
    </source>
</evidence>
<dbReference type="InterPro" id="IPR058801">
    <property type="entry name" value="PDZD8_N"/>
</dbReference>
<dbReference type="InterPro" id="IPR002219">
    <property type="entry name" value="PKC_DAG/PE"/>
</dbReference>
<dbReference type="InterPro" id="IPR041489">
    <property type="entry name" value="PDZ_6"/>
</dbReference>
<proteinExistence type="predicted"/>
<dbReference type="PROSITE" id="PS50004">
    <property type="entry name" value="C2"/>
    <property type="match status" value="1"/>
</dbReference>
<dbReference type="GO" id="GO:1990456">
    <property type="term" value="P:mitochondrion-endoplasmic reticulum membrane tethering"/>
    <property type="evidence" value="ECO:0007669"/>
    <property type="project" value="InterPro"/>
</dbReference>
<evidence type="ECO:0000256" key="1">
    <source>
        <dbReference type="ARBA" id="ARBA00004370"/>
    </source>
</evidence>
<keyword evidence="9" id="KW-1133">Transmembrane helix</keyword>
<evidence type="ECO:0000256" key="5">
    <source>
        <dbReference type="ARBA" id="ARBA00023055"/>
    </source>
</evidence>
<dbReference type="InterPro" id="IPR001478">
    <property type="entry name" value="PDZ"/>
</dbReference>
<keyword evidence="15" id="KW-1185">Reference proteome</keyword>
<gene>
    <name evidence="14" type="ORF">PSYICH_LOCUS1837</name>
</gene>
<keyword evidence="4" id="KW-0862">Zinc</keyword>
<dbReference type="CDD" id="cd20825">
    <property type="entry name" value="C1_PDZD8"/>
    <property type="match status" value="1"/>
</dbReference>
<feature type="domain" description="C2" evidence="10">
    <location>
        <begin position="501"/>
        <end position="616"/>
    </location>
</feature>
<dbReference type="GO" id="GO:0046872">
    <property type="term" value="F:metal ion binding"/>
    <property type="evidence" value="ECO:0007669"/>
    <property type="project" value="UniProtKB-KW"/>
</dbReference>
<name>A0A9P0CG79_9CUCU</name>
<evidence type="ECO:0000313" key="15">
    <source>
        <dbReference type="Proteomes" id="UP001153636"/>
    </source>
</evidence>
<organism evidence="14 15">
    <name type="scientific">Psylliodes chrysocephalus</name>
    <dbReference type="NCBI Taxonomy" id="3402493"/>
    <lineage>
        <taxon>Eukaryota</taxon>
        <taxon>Metazoa</taxon>
        <taxon>Ecdysozoa</taxon>
        <taxon>Arthropoda</taxon>
        <taxon>Hexapoda</taxon>
        <taxon>Insecta</taxon>
        <taxon>Pterygota</taxon>
        <taxon>Neoptera</taxon>
        <taxon>Endopterygota</taxon>
        <taxon>Coleoptera</taxon>
        <taxon>Polyphaga</taxon>
        <taxon>Cucujiformia</taxon>
        <taxon>Chrysomeloidea</taxon>
        <taxon>Chrysomelidae</taxon>
        <taxon>Galerucinae</taxon>
        <taxon>Alticini</taxon>
        <taxon>Psylliodes</taxon>
    </lineage>
</organism>
<keyword evidence="2" id="KW-0813">Transport</keyword>
<keyword evidence="7 9" id="KW-0472">Membrane</keyword>
<dbReference type="Gene3D" id="3.30.60.20">
    <property type="match status" value="1"/>
</dbReference>
<feature type="transmembrane region" description="Helical" evidence="9">
    <location>
        <begin position="7"/>
        <end position="33"/>
    </location>
</feature>
<dbReference type="SMART" id="SM00228">
    <property type="entry name" value="PDZ"/>
    <property type="match status" value="1"/>
</dbReference>
<evidence type="ECO:0000259" key="12">
    <source>
        <dbReference type="PROSITE" id="PS50106"/>
    </source>
</evidence>
<accession>A0A9P0CG79</accession>
<dbReference type="PROSITE" id="PS50106">
    <property type="entry name" value="PDZ"/>
    <property type="match status" value="1"/>
</dbReference>
<evidence type="ECO:0000313" key="14">
    <source>
        <dbReference type="EMBL" id="CAH1100103.1"/>
    </source>
</evidence>
<dbReference type="Pfam" id="PF26547">
    <property type="entry name" value="PDZD8_N"/>
    <property type="match status" value="1"/>
</dbReference>
<dbReference type="Gene3D" id="2.30.42.10">
    <property type="match status" value="1"/>
</dbReference>
<dbReference type="InterPro" id="IPR036034">
    <property type="entry name" value="PDZ_sf"/>
</dbReference>
<evidence type="ECO:0000259" key="11">
    <source>
        <dbReference type="PROSITE" id="PS50081"/>
    </source>
</evidence>
<keyword evidence="5" id="KW-0445">Lipid transport</keyword>
<keyword evidence="9" id="KW-0812">Transmembrane</keyword>
<dbReference type="GO" id="GO:0051560">
    <property type="term" value="P:mitochondrial calcium ion homeostasis"/>
    <property type="evidence" value="ECO:0007669"/>
    <property type="project" value="InterPro"/>
</dbReference>
<feature type="domain" description="SMP-LTD" evidence="13">
    <location>
        <begin position="76"/>
        <end position="260"/>
    </location>
</feature>
<evidence type="ECO:0000256" key="7">
    <source>
        <dbReference type="ARBA" id="ARBA00023136"/>
    </source>
</evidence>
<dbReference type="InterPro" id="IPR000008">
    <property type="entry name" value="C2_dom"/>
</dbReference>
<keyword evidence="6" id="KW-0446">Lipid-binding</keyword>
<dbReference type="PROSITE" id="PS00479">
    <property type="entry name" value="ZF_DAG_PE_1"/>
    <property type="match status" value="1"/>
</dbReference>
<dbReference type="SMART" id="SM00109">
    <property type="entry name" value="C1"/>
    <property type="match status" value="1"/>
</dbReference>
<dbReference type="PROSITE" id="PS51847">
    <property type="entry name" value="SMP"/>
    <property type="match status" value="1"/>
</dbReference>
<evidence type="ECO:0000256" key="6">
    <source>
        <dbReference type="ARBA" id="ARBA00023121"/>
    </source>
</evidence>
<feature type="domain" description="Phorbol-ester/DAG-type" evidence="11">
    <location>
        <begin position="692"/>
        <end position="742"/>
    </location>
</feature>
<sequence>MDIFATVFLGCISVLFGIILTLSVQYYILYVYLKKSPLAKPSLIKNCVDYSLPQAIKKKLETEDLNDKEKGCSLPISLVLQFLFHELRHSEVIKRWLYKKLSLEFDELLTKTTIGKFFDSITIRDMHLGTEFPDIKDITVDNVKLDKKEGYIETVSLCLKLDYTGNFLLSVDAKMKFGRTAYLSIKVKRINGEARLQFSRHPYTHWSFSFYSDPLLDLQVESHFQGRQLQSNITNLIVNQIKKAIKRKHTLPNYKLRYKPFFVKTDPCHLDAEDNEIVPQGQLEVTCVEISRLSLPPGVQNIYCTMSIDIIPWISIYQKDDAVYMTLEITISKVRQAQLGVIFKQEQGLVLVDSVSPHSAAYKSGLKPNDIVLAVENRNVQTVPQVAKFIKSISAANFTLKVERVAENYCIKSKYATEETEIKATCPTPEVPEEPDLIQNEQDNFVMIETPKDTKKRVPKIIPSNENMAKFAQTIGNFSLRKRKTSLSESGSARNTPTSSNPSTPQHSSLKQPQATQTSFSVKKSSVSDIPEITKTEAENNSAETPLTIEVHKSKEIQNATVLQFNEDFQFTLKDSFKYLNMNVWGTMSDEKDILLGYANIPLSHVLGECCNSLLGNYMRCYSFLPPNNTLPNNQTHPLLLHSGFEHVFCYGDVLLAFVWMHDDDIELKRKLSETNLPTDNVKSLDPTSGMQHDFVRTQFHRTTHCDFCSKKIWLKDAVQCKQCGMCCHKKCIVKCQMSNGCNPNLKSDASDGPEITMTEVGEELTDTKSLGNGLKRVNSVNNLAIPGSSFLGSASRSLPPSPQRTPSRKQSLVAINPFLVCPEVLEDVQKNPAEASDSINRLLEQVMQCPNDESLMDSAKETGRQMYAHMPHEERVEKMNLMMGELKKCLDSVTLEHMELSKQIGSEDSEVGKAKLAFLMGKADAKVHGLSVLMLHYCSSLQHTQDKII</sequence>